<proteinExistence type="predicted"/>
<dbReference type="RefSeq" id="WP_132879306.1">
    <property type="nucleotide sequence ID" value="NZ_SLXQ01000012.1"/>
</dbReference>
<dbReference type="InterPro" id="IPR025110">
    <property type="entry name" value="AMP-bd_C"/>
</dbReference>
<evidence type="ECO:0000313" key="4">
    <source>
        <dbReference type="Proteomes" id="UP000294911"/>
    </source>
</evidence>
<feature type="domain" description="AMP-dependent synthetase/ligase" evidence="1">
    <location>
        <begin position="20"/>
        <end position="373"/>
    </location>
</feature>
<dbReference type="InterPro" id="IPR045851">
    <property type="entry name" value="AMP-bd_C_sf"/>
</dbReference>
<protein>
    <submittedName>
        <fullName evidence="3">Crotonobetaine/carnitine-CoA ligase</fullName>
    </submittedName>
</protein>
<evidence type="ECO:0000259" key="1">
    <source>
        <dbReference type="Pfam" id="PF00501"/>
    </source>
</evidence>
<dbReference type="InterPro" id="IPR020845">
    <property type="entry name" value="AMP-binding_CS"/>
</dbReference>
<evidence type="ECO:0000259" key="2">
    <source>
        <dbReference type="Pfam" id="PF13193"/>
    </source>
</evidence>
<gene>
    <name evidence="3" type="ORF">EV191_112138</name>
</gene>
<dbReference type="InterPro" id="IPR042099">
    <property type="entry name" value="ANL_N_sf"/>
</dbReference>
<organism evidence="3 4">
    <name type="scientific">Tamaricihabitans halophyticus</name>
    <dbReference type="NCBI Taxonomy" id="1262583"/>
    <lineage>
        <taxon>Bacteria</taxon>
        <taxon>Bacillati</taxon>
        <taxon>Actinomycetota</taxon>
        <taxon>Actinomycetes</taxon>
        <taxon>Pseudonocardiales</taxon>
        <taxon>Pseudonocardiaceae</taxon>
        <taxon>Tamaricihabitans</taxon>
    </lineage>
</organism>
<accession>A0A4R2QE37</accession>
<dbReference type="OrthoDB" id="2579187at2"/>
<keyword evidence="4" id="KW-1185">Reference proteome</keyword>
<feature type="domain" description="AMP-binding enzyme C-terminal" evidence="2">
    <location>
        <begin position="423"/>
        <end position="499"/>
    </location>
</feature>
<keyword evidence="3" id="KW-0436">Ligase</keyword>
<dbReference type="PANTHER" id="PTHR43767:SF1">
    <property type="entry name" value="NONRIBOSOMAL PEPTIDE SYNTHASE PES1 (EUROFUNG)-RELATED"/>
    <property type="match status" value="1"/>
</dbReference>
<dbReference type="Pfam" id="PF13193">
    <property type="entry name" value="AMP-binding_C"/>
    <property type="match status" value="1"/>
</dbReference>
<dbReference type="SUPFAM" id="SSF56801">
    <property type="entry name" value="Acetyl-CoA synthetase-like"/>
    <property type="match status" value="1"/>
</dbReference>
<dbReference type="GO" id="GO:0016878">
    <property type="term" value="F:acid-thiol ligase activity"/>
    <property type="evidence" value="ECO:0007669"/>
    <property type="project" value="UniProtKB-ARBA"/>
</dbReference>
<dbReference type="Pfam" id="PF00501">
    <property type="entry name" value="AMP-binding"/>
    <property type="match status" value="1"/>
</dbReference>
<sequence length="528" mass="59241">MSRSPLDSTWPADLRTLTARAAERWPDRTALVFDGRDDTLSFADIELRANAIAAHLADRGIGPGDRVSVMLTNRAEFVLSWLAITRLGAALVPINVYYKPFELAHLIHDSGARMLITEKALLPSVEQAADLDVVHSGLLLCDDEAGQEIFHGKVSWPLESVPAERTANIQYTSGTTGRPKGCVLSHRYWLRIARHLVAGEPRIGENDTMLTAQPFYYMDPMWNVATALLGGATLVVLERFRPSMFWEKVHQHDVSFFYCLGAMPTMLLNTPPEQRDRQHRVRAVYCSAIPTPLHAELEQRWGAPWTEMFGMTETGLDVRMPADEQSKLVGTGCIGRAVDDREARVLDPDDNPVARGDIGELVLRGVGMMDGYYRNPDATSEAFRGGWLRTGDLVRMDDSGRIFYVGRSKEMIRRSGENISATELEEVLCQHPAVQVAACVPVPDPIRQEEVKAYLVLNPEYTAETAHPSELSEFCAQRLAYFKVPRYWAYREQLPRTPSERIAKAVLRAEQDDLRSGAYDRVTEAWLT</sequence>
<name>A0A4R2QE37_9PSEU</name>
<dbReference type="PROSITE" id="PS00455">
    <property type="entry name" value="AMP_BINDING"/>
    <property type="match status" value="1"/>
</dbReference>
<dbReference type="Gene3D" id="3.40.50.12780">
    <property type="entry name" value="N-terminal domain of ligase-like"/>
    <property type="match status" value="1"/>
</dbReference>
<dbReference type="Proteomes" id="UP000294911">
    <property type="component" value="Unassembled WGS sequence"/>
</dbReference>
<dbReference type="InterPro" id="IPR050237">
    <property type="entry name" value="ATP-dep_AMP-bd_enzyme"/>
</dbReference>
<dbReference type="AlphaFoldDB" id="A0A4R2QE37"/>
<dbReference type="Gene3D" id="3.30.300.30">
    <property type="match status" value="1"/>
</dbReference>
<dbReference type="EMBL" id="SLXQ01000012">
    <property type="protein sequence ID" value="TCP47342.1"/>
    <property type="molecule type" value="Genomic_DNA"/>
</dbReference>
<reference evidence="3 4" key="1">
    <citation type="submission" date="2019-03" db="EMBL/GenBank/DDBJ databases">
        <title>Genomic Encyclopedia of Type Strains, Phase IV (KMG-IV): sequencing the most valuable type-strain genomes for metagenomic binning, comparative biology and taxonomic classification.</title>
        <authorList>
            <person name="Goeker M."/>
        </authorList>
    </citation>
    <scope>NUCLEOTIDE SEQUENCE [LARGE SCALE GENOMIC DNA]</scope>
    <source>
        <strain evidence="3 4">DSM 45765</strain>
    </source>
</reference>
<comment type="caution">
    <text evidence="3">The sequence shown here is derived from an EMBL/GenBank/DDBJ whole genome shotgun (WGS) entry which is preliminary data.</text>
</comment>
<evidence type="ECO:0000313" key="3">
    <source>
        <dbReference type="EMBL" id="TCP47342.1"/>
    </source>
</evidence>
<dbReference type="PANTHER" id="PTHR43767">
    <property type="entry name" value="LONG-CHAIN-FATTY-ACID--COA LIGASE"/>
    <property type="match status" value="1"/>
</dbReference>
<dbReference type="InterPro" id="IPR000873">
    <property type="entry name" value="AMP-dep_synth/lig_dom"/>
</dbReference>